<accession>A0AA39MKX8</accession>
<proteinExistence type="predicted"/>
<gene>
    <name evidence="1" type="ORF">EV421DRAFT_1977885</name>
</gene>
<reference evidence="1" key="1">
    <citation type="submission" date="2023-06" db="EMBL/GenBank/DDBJ databases">
        <authorList>
            <consortium name="Lawrence Berkeley National Laboratory"/>
            <person name="Ahrendt S."/>
            <person name="Sahu N."/>
            <person name="Indic B."/>
            <person name="Wong-Bajracharya J."/>
            <person name="Merenyi Z."/>
            <person name="Ke H.-M."/>
            <person name="Monk M."/>
            <person name="Kocsube S."/>
            <person name="Drula E."/>
            <person name="Lipzen A."/>
            <person name="Balint B."/>
            <person name="Henrissat B."/>
            <person name="Andreopoulos B."/>
            <person name="Martin F.M."/>
            <person name="Harder C.B."/>
            <person name="Rigling D."/>
            <person name="Ford K.L."/>
            <person name="Foster G.D."/>
            <person name="Pangilinan J."/>
            <person name="Papanicolaou A."/>
            <person name="Barry K."/>
            <person name="LaButti K."/>
            <person name="Viragh M."/>
            <person name="Koriabine M."/>
            <person name="Yan M."/>
            <person name="Riley R."/>
            <person name="Champramary S."/>
            <person name="Plett K.L."/>
            <person name="Tsai I.J."/>
            <person name="Slot J."/>
            <person name="Sipos G."/>
            <person name="Plett J."/>
            <person name="Nagy L.G."/>
            <person name="Grigoriev I.V."/>
        </authorList>
    </citation>
    <scope>NUCLEOTIDE SEQUENCE</scope>
    <source>
        <strain evidence="1">FPL87.14</strain>
    </source>
</reference>
<dbReference type="AlphaFoldDB" id="A0AA39MKX8"/>
<evidence type="ECO:0000313" key="2">
    <source>
        <dbReference type="Proteomes" id="UP001175226"/>
    </source>
</evidence>
<organism evidence="1 2">
    <name type="scientific">Armillaria borealis</name>
    <dbReference type="NCBI Taxonomy" id="47425"/>
    <lineage>
        <taxon>Eukaryota</taxon>
        <taxon>Fungi</taxon>
        <taxon>Dikarya</taxon>
        <taxon>Basidiomycota</taxon>
        <taxon>Agaricomycotina</taxon>
        <taxon>Agaricomycetes</taxon>
        <taxon>Agaricomycetidae</taxon>
        <taxon>Agaricales</taxon>
        <taxon>Marasmiineae</taxon>
        <taxon>Physalacriaceae</taxon>
        <taxon>Armillaria</taxon>
    </lineage>
</organism>
<dbReference type="Proteomes" id="UP001175226">
    <property type="component" value="Unassembled WGS sequence"/>
</dbReference>
<protein>
    <submittedName>
        <fullName evidence="1">Uncharacterized protein</fullName>
    </submittedName>
</protein>
<dbReference type="EMBL" id="JAUEPT010000050">
    <property type="protein sequence ID" value="KAK0437210.1"/>
    <property type="molecule type" value="Genomic_DNA"/>
</dbReference>
<comment type="caution">
    <text evidence="1">The sequence shown here is derived from an EMBL/GenBank/DDBJ whole genome shotgun (WGS) entry which is preliminary data.</text>
</comment>
<name>A0AA39MKX8_9AGAR</name>
<keyword evidence="2" id="KW-1185">Reference proteome</keyword>
<evidence type="ECO:0000313" key="1">
    <source>
        <dbReference type="EMBL" id="KAK0437210.1"/>
    </source>
</evidence>
<sequence length="424" mass="47324">MMPSTSTFTFPPEIIDMITDYLHASPRTLLSLSLHPSFLPSARYHLFSSLSVPLHTRGLFSLISLLESPHSTMKPYIQRLLFTDLTKVVAIHGLGDVVRAIRNLIRLPRVNAVKVANTHFEKVPGEVLRLLMCHLPHSDSTSVVLEGLHFSRFSEVVSFLGAFRGLASVEARRVSWTYGGYVPTPPPNVEWKIAEVDGDMLQWLAGACATVNSLEGEDETIKDLIRSTGPSVRQLQVRLSEDSLIDISPCISLRSLHLHFPPTSSNGHDITGTLSKIQSRELQELYIGVSLPIVVDWDELDKSLSRHRSLRKICFVVSRGTTRSDMGRYFAEVLPRCRDILQVVPSKDSELEIAAVIFALRAEGHGYTEQCGTICRLGLGAVAVLHYTLYSGYNSQAHEWNEYLVDHVAGTKYVRRRIQDNAGL</sequence>